<protein>
    <submittedName>
        <fullName evidence="2">Uncharacterized protein</fullName>
    </submittedName>
</protein>
<name>A0A9P5Q3Y7_9AGAR</name>
<feature type="region of interest" description="Disordered" evidence="1">
    <location>
        <begin position="132"/>
        <end position="182"/>
    </location>
</feature>
<dbReference type="AlphaFoldDB" id="A0A9P5Q3Y7"/>
<reference evidence="2" key="1">
    <citation type="submission" date="2020-11" db="EMBL/GenBank/DDBJ databases">
        <authorList>
            <consortium name="DOE Joint Genome Institute"/>
            <person name="Ahrendt S."/>
            <person name="Riley R."/>
            <person name="Andreopoulos W."/>
            <person name="Labutti K."/>
            <person name="Pangilinan J."/>
            <person name="Ruiz-Duenas F.J."/>
            <person name="Barrasa J.M."/>
            <person name="Sanchez-Garcia M."/>
            <person name="Camarero S."/>
            <person name="Miyauchi S."/>
            <person name="Serrano A."/>
            <person name="Linde D."/>
            <person name="Babiker R."/>
            <person name="Drula E."/>
            <person name="Ayuso-Fernandez I."/>
            <person name="Pacheco R."/>
            <person name="Padilla G."/>
            <person name="Ferreira P."/>
            <person name="Barriuso J."/>
            <person name="Kellner H."/>
            <person name="Castanera R."/>
            <person name="Alfaro M."/>
            <person name="Ramirez L."/>
            <person name="Pisabarro A.G."/>
            <person name="Kuo A."/>
            <person name="Tritt A."/>
            <person name="Lipzen A."/>
            <person name="He G."/>
            <person name="Yan M."/>
            <person name="Ng V."/>
            <person name="Cullen D."/>
            <person name="Martin F."/>
            <person name="Rosso M.-N."/>
            <person name="Henrissat B."/>
            <person name="Hibbett D."/>
            <person name="Martinez A.T."/>
            <person name="Grigoriev I.V."/>
        </authorList>
    </citation>
    <scope>NUCLEOTIDE SEQUENCE</scope>
    <source>
        <strain evidence="2">AH 40177</strain>
    </source>
</reference>
<sequence>MIIGAVITKKENSIIVVDRLQSSTFICRYLHWQKFWDFLDNFGWVKDSWGEEIKKWNEATDEQKKAIGIEVQMSERLSECPVRAKPGPKVPKIPENATPPSNVPAHAPVVPPSYNLPPIGTVVGTQLPESLNGGECPRAKRPFEAYLGPPLPPRKQHKGAERPSLPSLKQASLHPSAFRLPR</sequence>
<evidence type="ECO:0000313" key="2">
    <source>
        <dbReference type="EMBL" id="KAF9073150.1"/>
    </source>
</evidence>
<evidence type="ECO:0000313" key="3">
    <source>
        <dbReference type="Proteomes" id="UP000772434"/>
    </source>
</evidence>
<evidence type="ECO:0000256" key="1">
    <source>
        <dbReference type="SAM" id="MobiDB-lite"/>
    </source>
</evidence>
<organism evidence="2 3">
    <name type="scientific">Rhodocollybia butyracea</name>
    <dbReference type="NCBI Taxonomy" id="206335"/>
    <lineage>
        <taxon>Eukaryota</taxon>
        <taxon>Fungi</taxon>
        <taxon>Dikarya</taxon>
        <taxon>Basidiomycota</taxon>
        <taxon>Agaricomycotina</taxon>
        <taxon>Agaricomycetes</taxon>
        <taxon>Agaricomycetidae</taxon>
        <taxon>Agaricales</taxon>
        <taxon>Marasmiineae</taxon>
        <taxon>Omphalotaceae</taxon>
        <taxon>Rhodocollybia</taxon>
    </lineage>
</organism>
<accession>A0A9P5Q3Y7</accession>
<proteinExistence type="predicted"/>
<gene>
    <name evidence="2" type="ORF">BDP27DRAFT_1318973</name>
</gene>
<comment type="caution">
    <text evidence="2">The sequence shown here is derived from an EMBL/GenBank/DDBJ whole genome shotgun (WGS) entry which is preliminary data.</text>
</comment>
<dbReference type="EMBL" id="JADNRY010000019">
    <property type="protein sequence ID" value="KAF9073150.1"/>
    <property type="molecule type" value="Genomic_DNA"/>
</dbReference>
<feature type="region of interest" description="Disordered" evidence="1">
    <location>
        <begin position="81"/>
        <end position="103"/>
    </location>
</feature>
<keyword evidence="3" id="KW-1185">Reference proteome</keyword>
<dbReference type="Proteomes" id="UP000772434">
    <property type="component" value="Unassembled WGS sequence"/>
</dbReference>